<organism evidence="6 7">
    <name type="scientific">candidate division WWE3 bacterium CG_4_9_14_0_2_um_filter_35_11</name>
    <dbReference type="NCBI Taxonomy" id="1975077"/>
    <lineage>
        <taxon>Bacteria</taxon>
        <taxon>Katanobacteria</taxon>
    </lineage>
</organism>
<keyword evidence="2" id="KW-0175">Coiled coil</keyword>
<evidence type="ECO:0000256" key="1">
    <source>
        <dbReference type="ARBA" id="ARBA00022729"/>
    </source>
</evidence>
<proteinExistence type="predicted"/>
<keyword evidence="3" id="KW-1133">Transmembrane helix</keyword>
<evidence type="ECO:0000256" key="3">
    <source>
        <dbReference type="SAM" id="Phobius"/>
    </source>
</evidence>
<dbReference type="InterPro" id="IPR016047">
    <property type="entry name" value="M23ase_b-sheet_dom"/>
</dbReference>
<dbReference type="Pfam" id="PF24568">
    <property type="entry name" value="CC_PcsB"/>
    <property type="match status" value="1"/>
</dbReference>
<dbReference type="InterPro" id="IPR011055">
    <property type="entry name" value="Dup_hybrid_motif"/>
</dbReference>
<comment type="caution">
    <text evidence="6">The sequence shown here is derived from an EMBL/GenBank/DDBJ whole genome shotgun (WGS) entry which is preliminary data.</text>
</comment>
<feature type="transmembrane region" description="Helical" evidence="3">
    <location>
        <begin position="14"/>
        <end position="35"/>
    </location>
</feature>
<evidence type="ECO:0000256" key="2">
    <source>
        <dbReference type="SAM" id="Coils"/>
    </source>
</evidence>
<dbReference type="AlphaFoldDB" id="A0A2M8ELR2"/>
<dbReference type="PANTHER" id="PTHR21666">
    <property type="entry name" value="PEPTIDASE-RELATED"/>
    <property type="match status" value="1"/>
</dbReference>
<dbReference type="GO" id="GO:0004222">
    <property type="term" value="F:metalloendopeptidase activity"/>
    <property type="evidence" value="ECO:0007669"/>
    <property type="project" value="TreeGrafter"/>
</dbReference>
<keyword evidence="3" id="KW-0812">Transmembrane</keyword>
<evidence type="ECO:0000259" key="5">
    <source>
        <dbReference type="Pfam" id="PF24568"/>
    </source>
</evidence>
<dbReference type="CDD" id="cd12797">
    <property type="entry name" value="M23_peptidase"/>
    <property type="match status" value="2"/>
</dbReference>
<keyword evidence="1" id="KW-0732">Signal</keyword>
<dbReference type="EMBL" id="PFSJ01000018">
    <property type="protein sequence ID" value="PJC23668.1"/>
    <property type="molecule type" value="Genomic_DNA"/>
</dbReference>
<evidence type="ECO:0000313" key="7">
    <source>
        <dbReference type="Proteomes" id="UP000229756"/>
    </source>
</evidence>
<dbReference type="Pfam" id="PF01551">
    <property type="entry name" value="Peptidase_M23"/>
    <property type="match status" value="1"/>
</dbReference>
<gene>
    <name evidence="6" type="ORF">CO058_02240</name>
</gene>
<feature type="domain" description="M23ase beta-sheet core" evidence="4">
    <location>
        <begin position="257"/>
        <end position="306"/>
    </location>
</feature>
<dbReference type="InterPro" id="IPR057309">
    <property type="entry name" value="PcsB_CC"/>
</dbReference>
<keyword evidence="3" id="KW-0472">Membrane</keyword>
<feature type="coiled-coil region" evidence="2">
    <location>
        <begin position="45"/>
        <end position="121"/>
    </location>
</feature>
<evidence type="ECO:0000259" key="4">
    <source>
        <dbReference type="Pfam" id="PF01551"/>
    </source>
</evidence>
<dbReference type="SUPFAM" id="SSF51261">
    <property type="entry name" value="Duplicated hybrid motif"/>
    <property type="match status" value="2"/>
</dbReference>
<dbReference type="Proteomes" id="UP000229756">
    <property type="component" value="Unassembled WGS sequence"/>
</dbReference>
<protein>
    <submittedName>
        <fullName evidence="6">Uncharacterized protein</fullName>
    </submittedName>
</protein>
<dbReference type="Gene3D" id="6.10.250.3150">
    <property type="match status" value="1"/>
</dbReference>
<name>A0A2M8ELR2_UNCKA</name>
<dbReference type="Gene3D" id="2.70.70.10">
    <property type="entry name" value="Glucose Permease (Domain IIA)"/>
    <property type="match status" value="2"/>
</dbReference>
<reference evidence="7" key="1">
    <citation type="submission" date="2017-09" db="EMBL/GenBank/DDBJ databases">
        <title>Depth-based differentiation of microbial function through sediment-hosted aquifers and enrichment of novel symbionts in the deep terrestrial subsurface.</title>
        <authorList>
            <person name="Probst A.J."/>
            <person name="Ladd B."/>
            <person name="Jarett J.K."/>
            <person name="Geller-Mcgrath D.E."/>
            <person name="Sieber C.M.K."/>
            <person name="Emerson J.B."/>
            <person name="Anantharaman K."/>
            <person name="Thomas B.C."/>
            <person name="Malmstrom R."/>
            <person name="Stieglmeier M."/>
            <person name="Klingl A."/>
            <person name="Woyke T."/>
            <person name="Ryan C.M."/>
            <person name="Banfield J.F."/>
        </authorList>
    </citation>
    <scope>NUCLEOTIDE SEQUENCE [LARGE SCALE GENOMIC DNA]</scope>
</reference>
<dbReference type="PANTHER" id="PTHR21666:SF270">
    <property type="entry name" value="MUREIN HYDROLASE ACTIVATOR ENVC"/>
    <property type="match status" value="1"/>
</dbReference>
<evidence type="ECO:0000313" key="6">
    <source>
        <dbReference type="EMBL" id="PJC23668.1"/>
    </source>
</evidence>
<accession>A0A2M8ELR2</accession>
<feature type="domain" description="Peptidoglycan hydrolase PcsB coiled-coil" evidence="5">
    <location>
        <begin position="118"/>
        <end position="184"/>
    </location>
</feature>
<dbReference type="InterPro" id="IPR050570">
    <property type="entry name" value="Cell_wall_metabolism_enzyme"/>
</dbReference>
<feature type="coiled-coil region" evidence="2">
    <location>
        <begin position="164"/>
        <end position="258"/>
    </location>
</feature>
<sequence>MSLIKNRIFKNRGILFYGTSILFALLISFSLPFAFGYKEVDASKESDLQAEFDRLTKALEITKNKGVSLQREKEIIEGDIALKNIQIRQANYQIEQKQEELKLLQEDIDLLEIRLSRLGETIDYHKGLLAKRIKREYIEHRYTTFELLISSDSLSDFMARIKYIQKVEAEDKELLDKMNSTKDNYEIEQEVLADKKQQVIEIKKQIEGQRAQAESFRASLEQQKQAKDSLIAITKNDEKKYQELLRQAKAELEAIQNIVNSINFKDGKEIKEGELIAIMGNSGYPNCSSGAHLHFEVRKNGVVVDPAKYLTSKNLYVYDYSSGNKSIGSGDWSWPMKDPTINQRYGKTPWSWRYASGKHDGLDMGSSDTYIYAPGDGVLAKGTMKCGGPVIKYVAINHGDGIVSYYLHVK</sequence>